<organism evidence="1 2">
    <name type="scientific">Amanita muscaria (strain Koide BX008)</name>
    <dbReference type="NCBI Taxonomy" id="946122"/>
    <lineage>
        <taxon>Eukaryota</taxon>
        <taxon>Fungi</taxon>
        <taxon>Dikarya</taxon>
        <taxon>Basidiomycota</taxon>
        <taxon>Agaricomycotina</taxon>
        <taxon>Agaricomycetes</taxon>
        <taxon>Agaricomycetidae</taxon>
        <taxon>Agaricales</taxon>
        <taxon>Pluteineae</taxon>
        <taxon>Amanitaceae</taxon>
        <taxon>Amanita</taxon>
    </lineage>
</organism>
<dbReference type="HOGENOM" id="CLU_053382_2_2_1"/>
<dbReference type="AlphaFoldDB" id="A0A0C2X4Z4"/>
<proteinExistence type="predicted"/>
<dbReference type="Proteomes" id="UP000054549">
    <property type="component" value="Unassembled WGS sequence"/>
</dbReference>
<gene>
    <name evidence="1" type="ORF">M378DRAFT_1045973</name>
</gene>
<dbReference type="InParanoid" id="A0A0C2X4Z4"/>
<dbReference type="STRING" id="946122.A0A0C2X4Z4"/>
<dbReference type="OrthoDB" id="6105938at2759"/>
<evidence type="ECO:0000313" key="1">
    <source>
        <dbReference type="EMBL" id="KIL63793.1"/>
    </source>
</evidence>
<reference evidence="1 2" key="1">
    <citation type="submission" date="2014-04" db="EMBL/GenBank/DDBJ databases">
        <title>Evolutionary Origins and Diversification of the Mycorrhizal Mutualists.</title>
        <authorList>
            <consortium name="DOE Joint Genome Institute"/>
            <consortium name="Mycorrhizal Genomics Consortium"/>
            <person name="Kohler A."/>
            <person name="Kuo A."/>
            <person name="Nagy L.G."/>
            <person name="Floudas D."/>
            <person name="Copeland A."/>
            <person name="Barry K.W."/>
            <person name="Cichocki N."/>
            <person name="Veneault-Fourrey C."/>
            <person name="LaButti K."/>
            <person name="Lindquist E.A."/>
            <person name="Lipzen A."/>
            <person name="Lundell T."/>
            <person name="Morin E."/>
            <person name="Murat C."/>
            <person name="Riley R."/>
            <person name="Ohm R."/>
            <person name="Sun H."/>
            <person name="Tunlid A."/>
            <person name="Henrissat B."/>
            <person name="Grigoriev I.V."/>
            <person name="Hibbett D.S."/>
            <person name="Martin F."/>
        </authorList>
    </citation>
    <scope>NUCLEOTIDE SEQUENCE [LARGE SCALE GENOMIC DNA]</scope>
    <source>
        <strain evidence="1 2">Koide BX008</strain>
    </source>
</reference>
<sequence>MPNRRQPAARRIARFFALYPNFDYDPQASVSAEFHRLVTTYRWRRWSPERDEAWERFSKAMGEQFSTFYGSDVNDLRAWQALCIALRVESMPDTVKECKQIIKSTHVNLVDFIDTRTTGQPIEIFDTEEELREYTNETHKYFPKESAKESGVLKYLLREIL</sequence>
<dbReference type="PANTHER" id="PTHR38846">
    <property type="entry name" value="C3H1-TYPE DOMAIN-CONTAINING PROTEIN"/>
    <property type="match status" value="1"/>
</dbReference>
<protein>
    <submittedName>
        <fullName evidence="1">Uncharacterized protein</fullName>
    </submittedName>
</protein>
<name>A0A0C2X4Z4_AMAMK</name>
<dbReference type="EMBL" id="KN818255">
    <property type="protein sequence ID" value="KIL63793.1"/>
    <property type="molecule type" value="Genomic_DNA"/>
</dbReference>
<dbReference type="PANTHER" id="PTHR38846:SF1">
    <property type="entry name" value="C3H1-TYPE DOMAIN-CONTAINING PROTEIN"/>
    <property type="match status" value="1"/>
</dbReference>
<keyword evidence="2" id="KW-1185">Reference proteome</keyword>
<accession>A0A0C2X4Z4</accession>
<evidence type="ECO:0000313" key="2">
    <source>
        <dbReference type="Proteomes" id="UP000054549"/>
    </source>
</evidence>